<proteinExistence type="inferred from homology"/>
<keyword evidence="9" id="KW-1185">Reference proteome</keyword>
<keyword evidence="5 7" id="KW-1133">Transmembrane helix</keyword>
<organism evidence="8 9">
    <name type="scientific">Aequorivita echinoideorum</name>
    <dbReference type="NCBI Taxonomy" id="1549647"/>
    <lineage>
        <taxon>Bacteria</taxon>
        <taxon>Pseudomonadati</taxon>
        <taxon>Bacteroidota</taxon>
        <taxon>Flavobacteriia</taxon>
        <taxon>Flavobacteriales</taxon>
        <taxon>Flavobacteriaceae</taxon>
        <taxon>Aequorivita</taxon>
    </lineage>
</organism>
<evidence type="ECO:0000256" key="6">
    <source>
        <dbReference type="ARBA" id="ARBA00023136"/>
    </source>
</evidence>
<evidence type="ECO:0000256" key="5">
    <source>
        <dbReference type="ARBA" id="ARBA00022989"/>
    </source>
</evidence>
<sequence>MSLRKSATSGLVWTFLDTVVARGVGIAASVLLARLLSPREFGLMGMVYIFTAVSATLVDGGLTASLIRTQQVDNRDYSTIFFTNIAVSFILYWVVFLLAPFIAAFYDEPDLIFIVRVYALIFVITSFSAVQLTIFQKKMDFKKLMLLNIPGILIGAGIGITMAYYGFGVWSIIAMQLATQAVLTIMLWIVSDWKPSFVFSTLKLKRHFEFGYKLTLSGLLNTIFDNIYNVLIGRFYATASLGHFERAKTFSLYPATILTTMVGKVSYPLMAGIQDEKERLASAYKQILQFIFFISAPLMLGLSAVGKPLILFVLGPQWEQAAVFFQILCISGMLYPIHAFNLNLLKVYGRSDWFLKVEVIKKIMIAVVVAIAFQFGIYALVWSAAIISVLALAINTYYTNLLINYNLWQQFRDVWVILLLGIVMFLIMYAGQYYFFDENLFLKILVPSITGALFYAVTNYFLKTPSLQLLLQFKQNLK</sequence>
<evidence type="ECO:0000256" key="4">
    <source>
        <dbReference type="ARBA" id="ARBA00022692"/>
    </source>
</evidence>
<feature type="transmembrane region" description="Helical" evidence="7">
    <location>
        <begin position="290"/>
        <end position="315"/>
    </location>
</feature>
<protein>
    <submittedName>
        <fullName evidence="8">Lipopolysaccharide biosynthesis protein</fullName>
    </submittedName>
</protein>
<dbReference type="PANTHER" id="PTHR30250">
    <property type="entry name" value="PST FAMILY PREDICTED COLANIC ACID TRANSPORTER"/>
    <property type="match status" value="1"/>
</dbReference>
<dbReference type="InterPro" id="IPR050833">
    <property type="entry name" value="Poly_Biosynth_Transport"/>
</dbReference>
<keyword evidence="3" id="KW-1003">Cell membrane</keyword>
<feature type="transmembrane region" description="Helical" evidence="7">
    <location>
        <begin position="321"/>
        <end position="342"/>
    </location>
</feature>
<gene>
    <name evidence="8" type="ORF">KIV10_07070</name>
</gene>
<reference evidence="8 9" key="1">
    <citation type="submission" date="2021-05" db="EMBL/GenBank/DDBJ databases">
        <title>Aequorivita echinoideorum JCM 30378 genome.</title>
        <authorList>
            <person name="Zhang H."/>
            <person name="Li C."/>
        </authorList>
    </citation>
    <scope>NUCLEOTIDE SEQUENCE [LARGE SCALE GENOMIC DNA]</scope>
    <source>
        <strain evidence="8 9">JCM30378</strain>
    </source>
</reference>
<feature type="transmembrane region" description="Helical" evidence="7">
    <location>
        <begin position="210"/>
        <end position="231"/>
    </location>
</feature>
<evidence type="ECO:0000256" key="1">
    <source>
        <dbReference type="ARBA" id="ARBA00004651"/>
    </source>
</evidence>
<comment type="similarity">
    <text evidence="2">Belongs to the polysaccharide synthase family.</text>
</comment>
<evidence type="ECO:0000256" key="7">
    <source>
        <dbReference type="SAM" id="Phobius"/>
    </source>
</evidence>
<comment type="caution">
    <text evidence="8">The sequence shown here is derived from an EMBL/GenBank/DDBJ whole genome shotgun (WGS) entry which is preliminary data.</text>
</comment>
<evidence type="ECO:0000256" key="3">
    <source>
        <dbReference type="ARBA" id="ARBA00022475"/>
    </source>
</evidence>
<feature type="transmembrane region" description="Helical" evidence="7">
    <location>
        <begin position="440"/>
        <end position="462"/>
    </location>
</feature>
<dbReference type="RefSeq" id="WP_214112822.1">
    <property type="nucleotide sequence ID" value="NZ_JAHCTB010000003.1"/>
</dbReference>
<feature type="transmembrane region" description="Helical" evidence="7">
    <location>
        <begin position="363"/>
        <end position="394"/>
    </location>
</feature>
<feature type="transmembrane region" description="Helical" evidence="7">
    <location>
        <begin position="170"/>
        <end position="190"/>
    </location>
</feature>
<comment type="subcellular location">
    <subcellularLocation>
        <location evidence="1">Cell membrane</location>
        <topology evidence="1">Multi-pass membrane protein</topology>
    </subcellularLocation>
</comment>
<evidence type="ECO:0000313" key="9">
    <source>
        <dbReference type="Proteomes" id="UP001297092"/>
    </source>
</evidence>
<dbReference type="PANTHER" id="PTHR30250:SF10">
    <property type="entry name" value="LIPOPOLYSACCHARIDE BIOSYNTHESIS PROTEIN WZXC"/>
    <property type="match status" value="1"/>
</dbReference>
<feature type="transmembrane region" description="Helical" evidence="7">
    <location>
        <begin position="414"/>
        <end position="435"/>
    </location>
</feature>
<dbReference type="Pfam" id="PF13440">
    <property type="entry name" value="Polysacc_synt_3"/>
    <property type="match status" value="1"/>
</dbReference>
<keyword evidence="4 7" id="KW-0812">Transmembrane</keyword>
<feature type="transmembrane region" description="Helical" evidence="7">
    <location>
        <begin position="144"/>
        <end position="164"/>
    </location>
</feature>
<feature type="transmembrane region" description="Helical" evidence="7">
    <location>
        <begin position="111"/>
        <end position="132"/>
    </location>
</feature>
<feature type="transmembrane region" description="Helical" evidence="7">
    <location>
        <begin position="251"/>
        <end position="269"/>
    </location>
</feature>
<evidence type="ECO:0000256" key="2">
    <source>
        <dbReference type="ARBA" id="ARBA00007430"/>
    </source>
</evidence>
<evidence type="ECO:0000313" key="8">
    <source>
        <dbReference type="EMBL" id="MBT0607938.1"/>
    </source>
</evidence>
<dbReference type="EMBL" id="JAHCTB010000003">
    <property type="protein sequence ID" value="MBT0607938.1"/>
    <property type="molecule type" value="Genomic_DNA"/>
</dbReference>
<keyword evidence="6 7" id="KW-0472">Membrane</keyword>
<feature type="transmembrane region" description="Helical" evidence="7">
    <location>
        <begin position="45"/>
        <end position="67"/>
    </location>
</feature>
<accession>A0ABS5S4N7</accession>
<dbReference type="CDD" id="cd13127">
    <property type="entry name" value="MATE_tuaB_like"/>
    <property type="match status" value="1"/>
</dbReference>
<dbReference type="Proteomes" id="UP001297092">
    <property type="component" value="Unassembled WGS sequence"/>
</dbReference>
<feature type="transmembrane region" description="Helical" evidence="7">
    <location>
        <begin position="79"/>
        <end position="105"/>
    </location>
</feature>
<name>A0ABS5S4N7_9FLAO</name>